<dbReference type="EMBL" id="KE346360">
    <property type="protein sequence ID" value="KJE89409.1"/>
    <property type="molecule type" value="Genomic_DNA"/>
</dbReference>
<dbReference type="OMA" id="GPDEVMW"/>
<name>A0A0D2X0P3_CAPO3</name>
<dbReference type="PhylomeDB" id="A0A0D2X0P3"/>
<reference evidence="8" key="1">
    <citation type="submission" date="2011-02" db="EMBL/GenBank/DDBJ databases">
        <title>The Genome Sequence of Capsaspora owczarzaki ATCC 30864.</title>
        <authorList>
            <person name="Russ C."/>
            <person name="Cuomo C."/>
            <person name="Burger G."/>
            <person name="Gray M.W."/>
            <person name="Holland P.W.H."/>
            <person name="King N."/>
            <person name="Lang F.B.F."/>
            <person name="Roger A.J."/>
            <person name="Ruiz-Trillo I."/>
            <person name="Young S.K."/>
            <person name="Zeng Q."/>
            <person name="Gargeya S."/>
            <person name="Alvarado L."/>
            <person name="Berlin A."/>
            <person name="Chapman S.B."/>
            <person name="Chen Z."/>
            <person name="Freedman E."/>
            <person name="Gellesch M."/>
            <person name="Goldberg J."/>
            <person name="Griggs A."/>
            <person name="Gujja S."/>
            <person name="Heilman E."/>
            <person name="Heiman D."/>
            <person name="Howarth C."/>
            <person name="Mehta T."/>
            <person name="Neiman D."/>
            <person name="Pearson M."/>
            <person name="Roberts A."/>
            <person name="Saif S."/>
            <person name="Shea T."/>
            <person name="Shenoy N."/>
            <person name="Sisk P."/>
            <person name="Stolte C."/>
            <person name="Sykes S."/>
            <person name="White J."/>
            <person name="Yandava C."/>
            <person name="Haas B."/>
            <person name="Nusbaum C."/>
            <person name="Birren B."/>
        </authorList>
    </citation>
    <scope>NUCLEOTIDE SEQUENCE</scope>
    <source>
        <strain evidence="8">ATCC 30864</strain>
    </source>
</reference>
<dbReference type="InterPro" id="IPR019775">
    <property type="entry name" value="WD40_repeat_CS"/>
</dbReference>
<feature type="repeat" description="WD" evidence="5">
    <location>
        <begin position="356"/>
        <end position="397"/>
    </location>
</feature>
<comment type="subcellular location">
    <subcellularLocation>
        <location evidence="1">Cytoplasm</location>
    </subcellularLocation>
</comment>
<evidence type="ECO:0000256" key="3">
    <source>
        <dbReference type="ARBA" id="ARBA00022574"/>
    </source>
</evidence>
<feature type="repeat" description="WD" evidence="5">
    <location>
        <begin position="99"/>
        <end position="141"/>
    </location>
</feature>
<evidence type="ECO:0000256" key="5">
    <source>
        <dbReference type="PROSITE-ProRule" id="PRU00221"/>
    </source>
</evidence>
<sequence length="443" mass="47363">MSRRTAPSSGPSRQSRGGVGRNARAEDDVVVNPEDIVEEIDDLDLNDAPNEEEMSDDDDAPEDDGDEPYTDEQQQWEDASAIGEGDTVEEWIDDSAGGFTEHSEPIYSVAINPANPTMIGTGGGDDVAYLWSRSDGSVIHKFVGHTDSVASVGFNFDGTYFATGGLDGSVKVWNTVTGALVVELDGPDEVEWLSWHPKGNVLLCGSGSGTSFMWQIPSGNVMHIFSGHNSRVTAGGFTSDGKSIVTASEDMSLIAWDPKTAEQVSKISAASDGRFHQEAITSLALSHDNVLVITGGADNKAIITHSKTGKIIASFEGHTDSVESVAFCSTMPWAASGSLDGTACIWDMSANRVRHTLKHDAGVIRVQFHPTLPLLITASLDHLVRVWDARTGSLLQDLHGHLAEPLDICVSNDGSFLISGGEDHHALIFHIQSQAQSQQPQQA</sequence>
<gene>
    <name evidence="7" type="ORF">CAOG_000883</name>
</gene>
<evidence type="ECO:0000256" key="6">
    <source>
        <dbReference type="SAM" id="MobiDB-lite"/>
    </source>
</evidence>
<keyword evidence="2" id="KW-0963">Cytoplasm</keyword>
<evidence type="ECO:0000313" key="7">
    <source>
        <dbReference type="EMBL" id="KJE89409.1"/>
    </source>
</evidence>
<dbReference type="Pfam" id="PF00400">
    <property type="entry name" value="WD40"/>
    <property type="match status" value="8"/>
</dbReference>
<dbReference type="GO" id="GO:0005737">
    <property type="term" value="C:cytoplasm"/>
    <property type="evidence" value="ECO:0007669"/>
    <property type="project" value="UniProtKB-SubCell"/>
</dbReference>
<dbReference type="PANTHER" id="PTHR19857">
    <property type="entry name" value="MITOCHONDRIAL DIVISION PROTEIN 1-RELATED"/>
    <property type="match status" value="1"/>
</dbReference>
<dbReference type="InterPro" id="IPR051179">
    <property type="entry name" value="WD_repeat_multifunction"/>
</dbReference>
<dbReference type="PROSITE" id="PS50082">
    <property type="entry name" value="WD_REPEATS_2"/>
    <property type="match status" value="5"/>
</dbReference>
<dbReference type="Proteomes" id="UP000008743">
    <property type="component" value="Unassembled WGS sequence"/>
</dbReference>
<evidence type="ECO:0000256" key="2">
    <source>
        <dbReference type="ARBA" id="ARBA00022490"/>
    </source>
</evidence>
<dbReference type="RefSeq" id="XP_004365754.1">
    <property type="nucleotide sequence ID" value="XM_004365697.2"/>
</dbReference>
<keyword evidence="4" id="KW-0677">Repeat</keyword>
<dbReference type="AlphaFoldDB" id="A0A0D2X0P3"/>
<dbReference type="SUPFAM" id="SSF50978">
    <property type="entry name" value="WD40 repeat-like"/>
    <property type="match status" value="1"/>
</dbReference>
<dbReference type="OrthoDB" id="10261640at2759"/>
<feature type="compositionally biased region" description="Acidic residues" evidence="6">
    <location>
        <begin position="35"/>
        <end position="70"/>
    </location>
</feature>
<dbReference type="PRINTS" id="PR00320">
    <property type="entry name" value="GPROTEINBRPT"/>
</dbReference>
<proteinExistence type="predicted"/>
<accession>A0A0D2X0P3</accession>
<dbReference type="InterPro" id="IPR020472">
    <property type="entry name" value="WD40_PAC1"/>
</dbReference>
<feature type="repeat" description="WD" evidence="5">
    <location>
        <begin position="142"/>
        <end position="183"/>
    </location>
</feature>
<dbReference type="FunFam" id="2.130.10.10:FF:000074">
    <property type="entry name" value="Angio-associated migratory cell protein-like protein"/>
    <property type="match status" value="1"/>
</dbReference>
<keyword evidence="8" id="KW-1185">Reference proteome</keyword>
<feature type="region of interest" description="Disordered" evidence="6">
    <location>
        <begin position="1"/>
        <end position="76"/>
    </location>
</feature>
<dbReference type="eggNOG" id="KOG0296">
    <property type="taxonomic scope" value="Eukaryota"/>
</dbReference>
<dbReference type="PROSITE" id="PS00678">
    <property type="entry name" value="WD_REPEATS_1"/>
    <property type="match status" value="2"/>
</dbReference>
<dbReference type="PROSITE" id="PS50294">
    <property type="entry name" value="WD_REPEATS_REGION"/>
    <property type="match status" value="4"/>
</dbReference>
<dbReference type="InterPro" id="IPR036322">
    <property type="entry name" value="WD40_repeat_dom_sf"/>
</dbReference>
<feature type="repeat" description="WD" evidence="5">
    <location>
        <begin position="315"/>
        <end position="356"/>
    </location>
</feature>
<evidence type="ECO:0000256" key="4">
    <source>
        <dbReference type="ARBA" id="ARBA00022737"/>
    </source>
</evidence>
<protein>
    <submittedName>
        <fullName evidence="7">Uncharacterized protein</fullName>
    </submittedName>
</protein>
<keyword evidence="3 5" id="KW-0853">WD repeat</keyword>
<evidence type="ECO:0000313" key="8">
    <source>
        <dbReference type="Proteomes" id="UP000008743"/>
    </source>
</evidence>
<dbReference type="InterPro" id="IPR001680">
    <property type="entry name" value="WD40_rpt"/>
</dbReference>
<dbReference type="STRING" id="595528.A0A0D2X0P3"/>
<feature type="repeat" description="WD" evidence="5">
    <location>
        <begin position="225"/>
        <end position="266"/>
    </location>
</feature>
<organism evidence="7 8">
    <name type="scientific">Capsaspora owczarzaki (strain ATCC 30864)</name>
    <dbReference type="NCBI Taxonomy" id="595528"/>
    <lineage>
        <taxon>Eukaryota</taxon>
        <taxon>Filasterea</taxon>
        <taxon>Capsaspora</taxon>
    </lineage>
</organism>
<dbReference type="FunCoup" id="A0A0D2X0P3">
    <property type="interactions" value="419"/>
</dbReference>
<dbReference type="PANTHER" id="PTHR19857:SF8">
    <property type="entry name" value="ANGIO-ASSOCIATED MIGRATORY CELL PROTEIN"/>
    <property type="match status" value="1"/>
</dbReference>
<dbReference type="SMART" id="SM00320">
    <property type="entry name" value="WD40"/>
    <property type="match status" value="8"/>
</dbReference>
<dbReference type="CDD" id="cd00200">
    <property type="entry name" value="WD40"/>
    <property type="match status" value="1"/>
</dbReference>
<dbReference type="Gene3D" id="2.130.10.10">
    <property type="entry name" value="YVTN repeat-like/Quinoprotein amine dehydrogenase"/>
    <property type="match status" value="1"/>
</dbReference>
<evidence type="ECO:0000256" key="1">
    <source>
        <dbReference type="ARBA" id="ARBA00004496"/>
    </source>
</evidence>
<dbReference type="InterPro" id="IPR015943">
    <property type="entry name" value="WD40/YVTN_repeat-like_dom_sf"/>
</dbReference>
<dbReference type="InParanoid" id="A0A0D2X0P3"/>